<dbReference type="AlphaFoldDB" id="A0A8B8UPX3"/>
<dbReference type="GeneID" id="54630045"/>
<comment type="subcellular location">
    <subcellularLocation>
        <location evidence="1">Membrane</location>
        <topology evidence="1">Multi-pass membrane protein</topology>
    </subcellularLocation>
</comment>
<evidence type="ECO:0000256" key="4">
    <source>
        <dbReference type="ARBA" id="ARBA00023136"/>
    </source>
</evidence>
<evidence type="ECO:0000256" key="5">
    <source>
        <dbReference type="SAM" id="MobiDB-lite"/>
    </source>
</evidence>
<feature type="region of interest" description="Disordered" evidence="5">
    <location>
        <begin position="1"/>
        <end position="22"/>
    </location>
</feature>
<evidence type="ECO:0000256" key="1">
    <source>
        <dbReference type="ARBA" id="ARBA00004141"/>
    </source>
</evidence>
<proteinExistence type="predicted"/>
<dbReference type="GO" id="GO:0016020">
    <property type="term" value="C:membrane"/>
    <property type="evidence" value="ECO:0007669"/>
    <property type="project" value="UniProtKB-SubCell"/>
</dbReference>
<dbReference type="Pfam" id="PF15701">
    <property type="entry name" value="DUF4668"/>
    <property type="match status" value="1"/>
</dbReference>
<evidence type="ECO:0000256" key="2">
    <source>
        <dbReference type="ARBA" id="ARBA00022692"/>
    </source>
</evidence>
<dbReference type="InterPro" id="IPR031427">
    <property type="entry name" value="DUF4668"/>
</dbReference>
<sequence length="191" mass="21856">MNSGRGDDNGNNNDDSTIANESISGSKSNRLLENLFRAMVVKEALTPEPLFYHFPMFINNPNLTNISTLALAFLTSIFLFVIWKERATSKMGRERRPSCQALRNNFKKSKRSWYLAFSLSFVILTYLIWKIQLLPSKHETSGSRMIIQFIVLDFGIILINAIVAKSFRVYYLHHGPDVSGYDFSLSNEQMC</sequence>
<gene>
    <name evidence="7" type="ORF">SPAR_E00600</name>
</gene>
<reference evidence="7" key="2">
    <citation type="submission" date="2020-01" db="EMBL/GenBank/DDBJ databases">
        <title>Population-level Yeast Reference Genomes.</title>
        <authorList>
            <person name="Yue J.-X."/>
        </authorList>
    </citation>
    <scope>NUCLEOTIDE SEQUENCE</scope>
    <source>
        <strain evidence="7">CBS432</strain>
    </source>
</reference>
<feature type="transmembrane region" description="Helical" evidence="6">
    <location>
        <begin position="63"/>
        <end position="83"/>
    </location>
</feature>
<name>A0A8B8UPX3_SACPA</name>
<reference evidence="7" key="4">
    <citation type="submission" date="2025-08" db="UniProtKB">
        <authorList>
            <consortium name="RefSeq"/>
        </authorList>
    </citation>
    <scope>IDENTIFICATION</scope>
    <source>
        <strain evidence="7">CBS432</strain>
    </source>
</reference>
<evidence type="ECO:0000256" key="3">
    <source>
        <dbReference type="ARBA" id="ARBA00022989"/>
    </source>
</evidence>
<feature type="transmembrane region" description="Helical" evidence="6">
    <location>
        <begin position="145"/>
        <end position="164"/>
    </location>
</feature>
<reference evidence="7" key="3">
    <citation type="submission" date="2025-07" db="EMBL/GenBank/DDBJ databases">
        <authorList>
            <consortium name="NCBI Genome Project"/>
        </authorList>
    </citation>
    <scope>NUCLEOTIDE SEQUENCE</scope>
    <source>
        <strain evidence="7">CBS432</strain>
    </source>
</reference>
<feature type="transmembrane region" description="Helical" evidence="6">
    <location>
        <begin position="113"/>
        <end position="133"/>
    </location>
</feature>
<keyword evidence="2 6" id="KW-0812">Transmembrane</keyword>
<keyword evidence="4 6" id="KW-0472">Membrane</keyword>
<keyword evidence="3 6" id="KW-1133">Transmembrane helix</keyword>
<organism evidence="7">
    <name type="scientific">Saccharomyces paradoxus</name>
    <name type="common">Yeast</name>
    <name type="synonym">Saccharomyces douglasii</name>
    <dbReference type="NCBI Taxonomy" id="27291"/>
    <lineage>
        <taxon>Eukaryota</taxon>
        <taxon>Fungi</taxon>
        <taxon>Dikarya</taxon>
        <taxon>Ascomycota</taxon>
        <taxon>Saccharomycotina</taxon>
        <taxon>Saccharomycetes</taxon>
        <taxon>Saccharomycetales</taxon>
        <taxon>Saccharomycetaceae</taxon>
        <taxon>Saccharomyces</taxon>
    </lineage>
</organism>
<accession>A0A8B8UPX3</accession>
<dbReference type="KEGG" id="spao:SPAR_E00600"/>
<evidence type="ECO:0000313" key="7">
    <source>
        <dbReference type="RefSeq" id="XP_033765803.1"/>
    </source>
</evidence>
<dbReference type="VEuPathDB" id="FungiDB:SPAR_E00600"/>
<dbReference type="OrthoDB" id="4062492at2759"/>
<reference evidence="7" key="1">
    <citation type="journal article" date="2017" name="Nat. Genet.">
        <title>Contrasting evolutionary genome dynamics between domesticated and wild yeasts.</title>
        <authorList>
            <person name="Yue J.X."/>
            <person name="Li J."/>
            <person name="Aigrain L."/>
            <person name="Hallin J."/>
            <person name="Persson K."/>
            <person name="Oliver K."/>
            <person name="Bergstrom A."/>
            <person name="Coupland P."/>
            <person name="Warringer J."/>
            <person name="Lagomarsino M.C."/>
            <person name="Fischer G."/>
            <person name="Durbin R."/>
            <person name="Liti G."/>
        </authorList>
    </citation>
    <scope>NUCLEOTIDE SEQUENCE</scope>
    <source>
        <strain evidence="7">CBS432</strain>
    </source>
</reference>
<evidence type="ECO:0000256" key="6">
    <source>
        <dbReference type="SAM" id="Phobius"/>
    </source>
</evidence>
<dbReference type="RefSeq" id="XP_033765803.1">
    <property type="nucleotide sequence ID" value="XM_033909912.1"/>
</dbReference>
<protein>
    <submittedName>
        <fullName evidence="7">Uncharacterized protein</fullName>
    </submittedName>
</protein>